<dbReference type="Pfam" id="PF13306">
    <property type="entry name" value="LRR_5"/>
    <property type="match status" value="3"/>
</dbReference>
<dbReference type="EMBL" id="FQYI01000001">
    <property type="protein sequence ID" value="SHI33291.1"/>
    <property type="molecule type" value="Genomic_DNA"/>
</dbReference>
<dbReference type="PANTHER" id="PTHR45661:SF3">
    <property type="entry name" value="IG-LIKE DOMAIN-CONTAINING PROTEIN"/>
    <property type="match status" value="1"/>
</dbReference>
<dbReference type="PANTHER" id="PTHR45661">
    <property type="entry name" value="SURFACE ANTIGEN"/>
    <property type="match status" value="1"/>
</dbReference>
<feature type="chain" id="PRO_5012002595" evidence="1">
    <location>
        <begin position="19"/>
        <end position="522"/>
    </location>
</feature>
<dbReference type="AlphaFoldDB" id="A0A1M6AA06"/>
<name>A0A1M6AA06_9FLAO</name>
<organism evidence="2 3">
    <name type="scientific">Cruoricaptor ignavus</name>
    <dbReference type="NCBI Taxonomy" id="1118202"/>
    <lineage>
        <taxon>Bacteria</taxon>
        <taxon>Pseudomonadati</taxon>
        <taxon>Bacteroidota</taxon>
        <taxon>Flavobacteriia</taxon>
        <taxon>Flavobacteriales</taxon>
        <taxon>Weeksellaceae</taxon>
        <taxon>Cruoricaptor</taxon>
    </lineage>
</organism>
<dbReference type="Gene3D" id="3.80.10.10">
    <property type="entry name" value="Ribonuclease Inhibitor"/>
    <property type="match status" value="2"/>
</dbReference>
<dbReference type="InterPro" id="IPR032675">
    <property type="entry name" value="LRR_dom_sf"/>
</dbReference>
<evidence type="ECO:0000256" key="1">
    <source>
        <dbReference type="SAM" id="SignalP"/>
    </source>
</evidence>
<evidence type="ECO:0000313" key="3">
    <source>
        <dbReference type="Proteomes" id="UP000184335"/>
    </source>
</evidence>
<keyword evidence="3" id="KW-1185">Reference proteome</keyword>
<feature type="signal peptide" evidence="1">
    <location>
        <begin position="1"/>
        <end position="18"/>
    </location>
</feature>
<gene>
    <name evidence="2" type="ORF">SAMN05443429_101212</name>
</gene>
<dbReference type="RefSeq" id="WP_143154005.1">
    <property type="nucleotide sequence ID" value="NZ_FQYI01000001.1"/>
</dbReference>
<dbReference type="InterPro" id="IPR053139">
    <property type="entry name" value="Surface_bspA-like"/>
</dbReference>
<proteinExistence type="predicted"/>
<dbReference type="Proteomes" id="UP000184335">
    <property type="component" value="Unassembled WGS sequence"/>
</dbReference>
<dbReference type="InterPro" id="IPR026906">
    <property type="entry name" value="LRR_5"/>
</dbReference>
<evidence type="ECO:0000313" key="2">
    <source>
        <dbReference type="EMBL" id="SHI33291.1"/>
    </source>
</evidence>
<protein>
    <submittedName>
        <fullName evidence="2">Leucine rich repeat-containing protein</fullName>
    </submittedName>
</protein>
<dbReference type="OrthoDB" id="1385830at2"/>
<sequence length="522" mass="56385">MKKFFILSLALFGIAAYAQQDGRVGINTEEPKATLQVVGKPGVKEAPDGVQLPRLTKAELKEKTAYGTEQKGAMVYVYDATGDGNDATAGVTVPCIYVFDGSKWNNAGCGNATVDNTEYGIGCGPGPYRFNFKGKMNIANYEYANGQGGLYHPEATETCFPNSVVSIGIGSFENNDLGEITLPEHLVSIGADAFKNAKLKGQVTLPPTVAYIGAGAFEGNEITAVNLPPDLAEISANTFANNKLTEIVIPDRVKCIRESAFENNQLATATIPNSVECIMDAAFKNNQLTQINLPKPDENNYPPLYKGLTELGPEAFRDNLLQSVAIPSSLREIPDMAFFNNKLTSVEFQPGILEYIRQEAFAQNLIAGEFKAPANLVVIEGGAFAKNKLTKVDLSQLNGTIGEKVFGHNEITEVIFSKALTQIPREAFADNKIADVRQKTATQGKITWPTADFRILQGAFVNNEFNTGYIIYMPDNAKRLDGGVFTRKDNTNVAGASIKSGTVYTATGNKTFPINGTPTIRP</sequence>
<reference evidence="2 3" key="1">
    <citation type="submission" date="2016-11" db="EMBL/GenBank/DDBJ databases">
        <authorList>
            <person name="Jaros S."/>
            <person name="Januszkiewicz K."/>
            <person name="Wedrychowicz H."/>
        </authorList>
    </citation>
    <scope>NUCLEOTIDE SEQUENCE [LARGE SCALE GENOMIC DNA]</scope>
    <source>
        <strain evidence="2 3">DSM 25479</strain>
    </source>
</reference>
<keyword evidence="1" id="KW-0732">Signal</keyword>
<accession>A0A1M6AA06</accession>
<dbReference type="STRING" id="1118202.SAMN05443429_101212"/>